<dbReference type="InterPro" id="IPR010106">
    <property type="entry name" value="RpnA"/>
</dbReference>
<dbReference type="KEGG" id="goe:100899756"/>
<reference evidence="3" key="1">
    <citation type="submission" date="2025-08" db="UniProtKB">
        <authorList>
            <consortium name="RefSeq"/>
        </authorList>
    </citation>
    <scope>IDENTIFICATION</scope>
</reference>
<dbReference type="NCBIfam" id="TIGR01784">
    <property type="entry name" value="T_den_put_tspse"/>
    <property type="match status" value="1"/>
</dbReference>
<evidence type="ECO:0000256" key="1">
    <source>
        <dbReference type="SAM" id="MobiDB-lite"/>
    </source>
</evidence>
<dbReference type="Proteomes" id="UP000694867">
    <property type="component" value="Unplaced"/>
</dbReference>
<keyword evidence="2" id="KW-1185">Reference proteome</keyword>
<evidence type="ECO:0000313" key="2">
    <source>
        <dbReference type="Proteomes" id="UP000694867"/>
    </source>
</evidence>
<dbReference type="Pfam" id="PF12784">
    <property type="entry name" value="PDDEXK_2"/>
    <property type="match status" value="1"/>
</dbReference>
<organism evidence="2 3">
    <name type="scientific">Galendromus occidentalis</name>
    <name type="common">western predatory mite</name>
    <dbReference type="NCBI Taxonomy" id="34638"/>
    <lineage>
        <taxon>Eukaryota</taxon>
        <taxon>Metazoa</taxon>
        <taxon>Ecdysozoa</taxon>
        <taxon>Arthropoda</taxon>
        <taxon>Chelicerata</taxon>
        <taxon>Arachnida</taxon>
        <taxon>Acari</taxon>
        <taxon>Parasitiformes</taxon>
        <taxon>Mesostigmata</taxon>
        <taxon>Gamasina</taxon>
        <taxon>Phytoseioidea</taxon>
        <taxon>Phytoseiidae</taxon>
        <taxon>Typhlodrominae</taxon>
        <taxon>Galendromus</taxon>
    </lineage>
</organism>
<gene>
    <name evidence="3" type="primary">LOC100899756</name>
</gene>
<dbReference type="GeneID" id="100899756"/>
<proteinExistence type="predicted"/>
<feature type="region of interest" description="Disordered" evidence="1">
    <location>
        <begin position="66"/>
        <end position="88"/>
    </location>
</feature>
<dbReference type="AlphaFoldDB" id="A0AAJ6QTS5"/>
<name>A0AAJ6QTS5_9ACAR</name>
<accession>A0AAJ6QTS5</accession>
<dbReference type="PANTHER" id="PTHR41317:SF1">
    <property type="entry name" value="PD-(D_E)XK NUCLEASE FAMILY TRANSPOSASE"/>
    <property type="match status" value="1"/>
</dbReference>
<dbReference type="PANTHER" id="PTHR41317">
    <property type="entry name" value="PD-(D_E)XK NUCLEASE FAMILY TRANSPOSASE"/>
    <property type="match status" value="1"/>
</dbReference>
<protein>
    <submittedName>
        <fullName evidence="3">Uncharacterized protein LOC100899756</fullName>
    </submittedName>
</protein>
<evidence type="ECO:0000313" key="3">
    <source>
        <dbReference type="RefSeq" id="XP_003743626.1"/>
    </source>
</evidence>
<sequence length="379" mass="43517">MLLRTFLSTSRHAFRLQKRSAVLVPEMEVLRDPSAKLTWGLNLVMSYAAGSRVLAHPIGTRSFCSTVPGSEDPDEPGQCTRRSSKPRKKITPRTDIAFKKIFGVPENADLLMSLINSVVADEDKVVDVNIINPYNVKQFVKDKESILDIKATGENGQRFDIEIQVALRPEYEKRALYYWARLYSEQLGHGDDYSVLNKAIGIHFTNFSFVPPTGRYHHSFQITEKQNGQAFFPDLELHTIELSKFVKSASETLPNVIQRVESSLDRWATFLTKYDELDKDNLPRELDDTNIRKALHVLEVMMFTPEERDAYEARLKHLRRDASWEKFIEFNRTEARIEGKMEGKMEGSREIAKLLKENGVSIEIILRTCGMTKEEVDEL</sequence>
<dbReference type="RefSeq" id="XP_003743626.1">
    <property type="nucleotide sequence ID" value="XM_003743578.2"/>
</dbReference>